<dbReference type="GeneID" id="60684483"/>
<dbReference type="InterPro" id="IPR025588">
    <property type="entry name" value="YcxB-like_C"/>
</dbReference>
<evidence type="ECO:0000256" key="1">
    <source>
        <dbReference type="SAM" id="Phobius"/>
    </source>
</evidence>
<gene>
    <name evidence="3" type="ORF">DXT89_18450</name>
</gene>
<evidence type="ECO:0000313" key="4">
    <source>
        <dbReference type="Proteomes" id="UP000436911"/>
    </source>
</evidence>
<dbReference type="EMBL" id="QUSG01000012">
    <property type="protein sequence ID" value="KAA3525312.1"/>
    <property type="molecule type" value="Genomic_DNA"/>
</dbReference>
<dbReference type="OrthoDB" id="8410541at2"/>
<keyword evidence="1" id="KW-0812">Transmembrane</keyword>
<feature type="transmembrane region" description="Helical" evidence="1">
    <location>
        <begin position="68"/>
        <end position="91"/>
    </location>
</feature>
<proteinExistence type="predicted"/>
<feature type="transmembrane region" description="Helical" evidence="1">
    <location>
        <begin position="43"/>
        <end position="62"/>
    </location>
</feature>
<sequence length="187" mass="21625">MSVEEQVEWGIFDTLTVDCHFFEKDIGSGYKIYWRSKIKIRKILIYFLCYVTLYYSAGILINGEQNDFYFFNFILINLAFIVLLLSIVRIVGARRTKAYFRAMPSANRPARLGWDADGFYIATATSRIFYPWSDFQSWAEDKTVLALLFAAPMIIPLPKRALTDQQLAELKAHIQASTLPRAKLFPI</sequence>
<reference evidence="3 4" key="1">
    <citation type="submission" date="2018-08" db="EMBL/GenBank/DDBJ databases">
        <title>Genome sequencing of Agrobacterium vitis strain ICMP 10754.</title>
        <authorList>
            <person name="Visnovsky S.B."/>
            <person name="Pitman A.R."/>
        </authorList>
    </citation>
    <scope>NUCLEOTIDE SEQUENCE [LARGE SCALE GENOMIC DNA]</scope>
    <source>
        <strain evidence="3 4">ICMP 10754</strain>
    </source>
</reference>
<protein>
    <submittedName>
        <fullName evidence="3">YcxB family protein</fullName>
    </submittedName>
</protein>
<dbReference type="Proteomes" id="UP000436911">
    <property type="component" value="Unassembled WGS sequence"/>
</dbReference>
<dbReference type="RefSeq" id="WP_060719843.1">
    <property type="nucleotide sequence ID" value="NZ_CP055265.1"/>
</dbReference>
<keyword evidence="1" id="KW-1133">Transmembrane helix</keyword>
<dbReference type="Pfam" id="PF14317">
    <property type="entry name" value="YcxB"/>
    <property type="match status" value="1"/>
</dbReference>
<evidence type="ECO:0000259" key="2">
    <source>
        <dbReference type="Pfam" id="PF14317"/>
    </source>
</evidence>
<keyword evidence="1" id="KW-0472">Membrane</keyword>
<evidence type="ECO:0000313" key="3">
    <source>
        <dbReference type="EMBL" id="KAA3525312.1"/>
    </source>
</evidence>
<accession>A0A368NLL4</accession>
<comment type="caution">
    <text evidence="3">The sequence shown here is derived from an EMBL/GenBank/DDBJ whole genome shotgun (WGS) entry which is preliminary data.</text>
</comment>
<organism evidence="3 4">
    <name type="scientific">Agrobacterium vitis</name>
    <name type="common">Rhizobium vitis</name>
    <dbReference type="NCBI Taxonomy" id="373"/>
    <lineage>
        <taxon>Bacteria</taxon>
        <taxon>Pseudomonadati</taxon>
        <taxon>Pseudomonadota</taxon>
        <taxon>Alphaproteobacteria</taxon>
        <taxon>Hyphomicrobiales</taxon>
        <taxon>Rhizobiaceae</taxon>
        <taxon>Rhizobium/Agrobacterium group</taxon>
        <taxon>Agrobacterium</taxon>
    </lineage>
</organism>
<name>A0A368NLL4_AGRVI</name>
<dbReference type="AlphaFoldDB" id="A0A368NLL4"/>
<feature type="domain" description="YcxB-like C-terminal" evidence="2">
    <location>
        <begin position="114"/>
        <end position="174"/>
    </location>
</feature>